<comment type="caution">
    <text evidence="2">The sequence shown here is derived from an EMBL/GenBank/DDBJ whole genome shotgun (WGS) entry which is preliminary data.</text>
</comment>
<dbReference type="AlphaFoldDB" id="A0A1Y1VFF2"/>
<feature type="transmembrane region" description="Helical" evidence="1">
    <location>
        <begin position="12"/>
        <end position="29"/>
    </location>
</feature>
<evidence type="ECO:0000313" key="2">
    <source>
        <dbReference type="EMBL" id="ORX54172.1"/>
    </source>
</evidence>
<accession>A0A1Y1VFF2</accession>
<gene>
    <name evidence="2" type="ORF">BCR36DRAFT_581809</name>
</gene>
<keyword evidence="1" id="KW-0472">Membrane</keyword>
<keyword evidence="1" id="KW-1133">Transmembrane helix</keyword>
<sequence>MSSNTGSEQQLAISIMLVLVWIITKEYLISNYIKNIDTTSPIANYNVTYNQNWMYTGIINKTKDVEYINFRYFQDPTFPPNTKY</sequence>
<keyword evidence="3" id="KW-1185">Reference proteome</keyword>
<dbReference type="EMBL" id="MCFH01000011">
    <property type="protein sequence ID" value="ORX54172.1"/>
    <property type="molecule type" value="Genomic_DNA"/>
</dbReference>
<name>A0A1Y1VFF2_9FUNG</name>
<reference evidence="2 3" key="1">
    <citation type="submission" date="2016-08" db="EMBL/GenBank/DDBJ databases">
        <title>Genomes of anaerobic fungi encode conserved fungal cellulosomes for biomass hydrolysis.</title>
        <authorList>
            <consortium name="DOE Joint Genome Institute"/>
            <person name="Haitjema C.H."/>
            <person name="Gilmore S.P."/>
            <person name="Henske J.K."/>
            <person name="Solomon K.V."/>
            <person name="De Groot R."/>
            <person name="Kuo A."/>
            <person name="Mondo S.J."/>
            <person name="Salamov A.A."/>
            <person name="Labutti K."/>
            <person name="Zhao Z."/>
            <person name="Chiniquy J."/>
            <person name="Barry K."/>
            <person name="Brewer H.M."/>
            <person name="Purvine S.O."/>
            <person name="Wright A.T."/>
            <person name="Boxma B."/>
            <person name="Van Alen T."/>
            <person name="Hackstein J.H."/>
            <person name="Baker S.E."/>
            <person name="Grigoriev I.V."/>
            <person name="O'Malley M.A."/>
        </authorList>
    </citation>
    <scope>NUCLEOTIDE SEQUENCE [LARGE SCALE GENOMIC DNA]</scope>
    <source>
        <strain evidence="3">finn</strain>
    </source>
</reference>
<evidence type="ECO:0000256" key="1">
    <source>
        <dbReference type="SAM" id="Phobius"/>
    </source>
</evidence>
<keyword evidence="1" id="KW-0812">Transmembrane</keyword>
<organism evidence="2 3">
    <name type="scientific">Piromyces finnis</name>
    <dbReference type="NCBI Taxonomy" id="1754191"/>
    <lineage>
        <taxon>Eukaryota</taxon>
        <taxon>Fungi</taxon>
        <taxon>Fungi incertae sedis</taxon>
        <taxon>Chytridiomycota</taxon>
        <taxon>Chytridiomycota incertae sedis</taxon>
        <taxon>Neocallimastigomycetes</taxon>
        <taxon>Neocallimastigales</taxon>
        <taxon>Neocallimastigaceae</taxon>
        <taxon>Piromyces</taxon>
    </lineage>
</organism>
<reference evidence="2 3" key="2">
    <citation type="submission" date="2016-08" db="EMBL/GenBank/DDBJ databases">
        <title>Pervasive Adenine N6-methylation of Active Genes in Fungi.</title>
        <authorList>
            <consortium name="DOE Joint Genome Institute"/>
            <person name="Mondo S.J."/>
            <person name="Dannebaum R.O."/>
            <person name="Kuo R.C."/>
            <person name="Labutti K."/>
            <person name="Haridas S."/>
            <person name="Kuo A."/>
            <person name="Salamov A."/>
            <person name="Ahrendt S.R."/>
            <person name="Lipzen A."/>
            <person name="Sullivan W."/>
            <person name="Andreopoulos W.B."/>
            <person name="Clum A."/>
            <person name="Lindquist E."/>
            <person name="Daum C."/>
            <person name="Ramamoorthy G.K."/>
            <person name="Gryganskyi A."/>
            <person name="Culley D."/>
            <person name="Magnuson J.K."/>
            <person name="James T.Y."/>
            <person name="O'Malley M.A."/>
            <person name="Stajich J.E."/>
            <person name="Spatafora J.W."/>
            <person name="Visel A."/>
            <person name="Grigoriev I.V."/>
        </authorList>
    </citation>
    <scope>NUCLEOTIDE SEQUENCE [LARGE SCALE GENOMIC DNA]</scope>
    <source>
        <strain evidence="3">finn</strain>
    </source>
</reference>
<evidence type="ECO:0000313" key="3">
    <source>
        <dbReference type="Proteomes" id="UP000193719"/>
    </source>
</evidence>
<proteinExistence type="predicted"/>
<dbReference type="Proteomes" id="UP000193719">
    <property type="component" value="Unassembled WGS sequence"/>
</dbReference>
<protein>
    <submittedName>
        <fullName evidence="2">Uncharacterized protein</fullName>
    </submittedName>
</protein>